<sequence>MQSAQRRAGVDRTHRDARATATRKQTSSQEQLVVLVLLLSALDNRDEGSEVLFIVLHIVKHLFIFVRVRAAAVGRLRGRGGGSVNRCTRAPVALHADRPRRCHKLQLLGYLRAATNRRQVGRRAGSRCLRCRSRKHIRHQIRRRSRPRTRTHSTSGLRGARWPWPQHRGRGRGLAWPAKRKVRRLRLGRVRPARNWCDGGRGGYSVGGRGTARRCGGRSVSSSSGRRPRRLFFRAAGALDPAPVKVLTVVISTSRIPKAASTPDQGGSAPAIGGRHIGRRRFRSRRKAVRATAPGGRGGQSRTTAIAGRLHGRSRGRSRRSADRGGARGGRGCGSRRGGIRIAPIAGGLPGGSRRTRKRKRTVAAGTRRSPRDPCHVLGK</sequence>
<dbReference type="Proteomes" id="UP000798662">
    <property type="component" value="Chromosome 3"/>
</dbReference>
<accession>A0ACC3CCT5</accession>
<reference evidence="1" key="1">
    <citation type="submission" date="2019-11" db="EMBL/GenBank/DDBJ databases">
        <title>Nori genome reveals adaptations in red seaweeds to the harsh intertidal environment.</title>
        <authorList>
            <person name="Wang D."/>
            <person name="Mao Y."/>
        </authorList>
    </citation>
    <scope>NUCLEOTIDE SEQUENCE</scope>
    <source>
        <tissue evidence="1">Gametophyte</tissue>
    </source>
</reference>
<dbReference type="EMBL" id="CM020620">
    <property type="protein sequence ID" value="KAK1868065.1"/>
    <property type="molecule type" value="Genomic_DNA"/>
</dbReference>
<comment type="caution">
    <text evidence="1">The sequence shown here is derived from an EMBL/GenBank/DDBJ whole genome shotgun (WGS) entry which is preliminary data.</text>
</comment>
<evidence type="ECO:0000313" key="2">
    <source>
        <dbReference type="Proteomes" id="UP000798662"/>
    </source>
</evidence>
<evidence type="ECO:0000313" key="1">
    <source>
        <dbReference type="EMBL" id="KAK1868065.1"/>
    </source>
</evidence>
<name>A0ACC3CCT5_PYRYE</name>
<keyword evidence="2" id="KW-1185">Reference proteome</keyword>
<organism evidence="1 2">
    <name type="scientific">Pyropia yezoensis</name>
    <name type="common">Susabi-nori</name>
    <name type="synonym">Porphyra yezoensis</name>
    <dbReference type="NCBI Taxonomy" id="2788"/>
    <lineage>
        <taxon>Eukaryota</taxon>
        <taxon>Rhodophyta</taxon>
        <taxon>Bangiophyceae</taxon>
        <taxon>Bangiales</taxon>
        <taxon>Bangiaceae</taxon>
        <taxon>Pyropia</taxon>
    </lineage>
</organism>
<protein>
    <submittedName>
        <fullName evidence="1">Uncharacterized protein</fullName>
    </submittedName>
</protein>
<gene>
    <name evidence="1" type="ORF">I4F81_010561</name>
</gene>
<proteinExistence type="predicted"/>